<dbReference type="Proteomes" id="UP000824120">
    <property type="component" value="Chromosome 12"/>
</dbReference>
<dbReference type="AlphaFoldDB" id="A0A9J5W421"/>
<gene>
    <name evidence="1" type="ORF">H5410_060057</name>
</gene>
<sequence length="88" mass="10035">MRSSLILSRISFAHLPLPQFELQQTLLSNHHLPTTGLDPIMLCIRETTQSLRIDLLLTISVLNWLVKTSKNCPHVTCQLCDKPIHHVN</sequence>
<keyword evidence="2" id="KW-1185">Reference proteome</keyword>
<organism evidence="1 2">
    <name type="scientific">Solanum commersonii</name>
    <name type="common">Commerson's wild potato</name>
    <name type="synonym">Commerson's nightshade</name>
    <dbReference type="NCBI Taxonomy" id="4109"/>
    <lineage>
        <taxon>Eukaryota</taxon>
        <taxon>Viridiplantae</taxon>
        <taxon>Streptophyta</taxon>
        <taxon>Embryophyta</taxon>
        <taxon>Tracheophyta</taxon>
        <taxon>Spermatophyta</taxon>
        <taxon>Magnoliopsida</taxon>
        <taxon>eudicotyledons</taxon>
        <taxon>Gunneridae</taxon>
        <taxon>Pentapetalae</taxon>
        <taxon>asterids</taxon>
        <taxon>lamiids</taxon>
        <taxon>Solanales</taxon>
        <taxon>Solanaceae</taxon>
        <taxon>Solanoideae</taxon>
        <taxon>Solaneae</taxon>
        <taxon>Solanum</taxon>
    </lineage>
</organism>
<name>A0A9J5W421_SOLCO</name>
<protein>
    <submittedName>
        <fullName evidence="1">Uncharacterized protein</fullName>
    </submittedName>
</protein>
<reference evidence="1 2" key="1">
    <citation type="submission" date="2020-09" db="EMBL/GenBank/DDBJ databases">
        <title>De no assembly of potato wild relative species, Solanum commersonii.</title>
        <authorList>
            <person name="Cho K."/>
        </authorList>
    </citation>
    <scope>NUCLEOTIDE SEQUENCE [LARGE SCALE GENOMIC DNA]</scope>
    <source>
        <strain evidence="1">LZ3.2</strain>
        <tissue evidence="1">Leaf</tissue>
    </source>
</reference>
<comment type="caution">
    <text evidence="1">The sequence shown here is derived from an EMBL/GenBank/DDBJ whole genome shotgun (WGS) entry which is preliminary data.</text>
</comment>
<evidence type="ECO:0000313" key="1">
    <source>
        <dbReference type="EMBL" id="KAG5570291.1"/>
    </source>
</evidence>
<proteinExistence type="predicted"/>
<accession>A0A9J5W421</accession>
<dbReference type="EMBL" id="JACXVP010000012">
    <property type="protein sequence ID" value="KAG5570291.1"/>
    <property type="molecule type" value="Genomic_DNA"/>
</dbReference>
<evidence type="ECO:0000313" key="2">
    <source>
        <dbReference type="Proteomes" id="UP000824120"/>
    </source>
</evidence>